<organism evidence="2 3">
    <name type="scientific">Callosobruchus maculatus</name>
    <name type="common">Southern cowpea weevil</name>
    <name type="synonym">Pulse bruchid</name>
    <dbReference type="NCBI Taxonomy" id="64391"/>
    <lineage>
        <taxon>Eukaryota</taxon>
        <taxon>Metazoa</taxon>
        <taxon>Ecdysozoa</taxon>
        <taxon>Arthropoda</taxon>
        <taxon>Hexapoda</taxon>
        <taxon>Insecta</taxon>
        <taxon>Pterygota</taxon>
        <taxon>Neoptera</taxon>
        <taxon>Endopterygota</taxon>
        <taxon>Coleoptera</taxon>
        <taxon>Polyphaga</taxon>
        <taxon>Cucujiformia</taxon>
        <taxon>Chrysomeloidea</taxon>
        <taxon>Chrysomelidae</taxon>
        <taxon>Bruchinae</taxon>
        <taxon>Bruchini</taxon>
        <taxon>Callosobruchus</taxon>
    </lineage>
</organism>
<dbReference type="AlphaFoldDB" id="A0A653DJL2"/>
<dbReference type="EMBL" id="CAACVG010012280">
    <property type="protein sequence ID" value="VEN60037.1"/>
    <property type="molecule type" value="Genomic_DNA"/>
</dbReference>
<keyword evidence="3" id="KW-1185">Reference proteome</keyword>
<sequence>MGTEDQPYTTVFITQERNNTYVQKINSTRFYEKDRVNFMEPKEGVALVKEGGFAYHSEVKTVYPLIAMTFDLDSICDMVEINFVTPGVVGLMAPKKSQYTELFAISLQIMAQRGMRHRALNMWIATKPECMLNLRALPIGVNELFLVYMIWLAGVLFAFLLFLGELLWYRYYDTPHLLQM</sequence>
<reference evidence="2 3" key="1">
    <citation type="submission" date="2019-01" db="EMBL/GenBank/DDBJ databases">
        <authorList>
            <person name="Sayadi A."/>
        </authorList>
    </citation>
    <scope>NUCLEOTIDE SEQUENCE [LARGE SCALE GENOMIC DNA]</scope>
</reference>
<name>A0A653DJL2_CALMS</name>
<dbReference type="SUPFAM" id="SSF53850">
    <property type="entry name" value="Periplasmic binding protein-like II"/>
    <property type="match status" value="1"/>
</dbReference>
<keyword evidence="1" id="KW-0472">Membrane</keyword>
<proteinExistence type="predicted"/>
<evidence type="ECO:0000256" key="1">
    <source>
        <dbReference type="SAM" id="Phobius"/>
    </source>
</evidence>
<evidence type="ECO:0008006" key="4">
    <source>
        <dbReference type="Google" id="ProtNLM"/>
    </source>
</evidence>
<evidence type="ECO:0000313" key="3">
    <source>
        <dbReference type="Proteomes" id="UP000410492"/>
    </source>
</evidence>
<gene>
    <name evidence="2" type="ORF">CALMAC_LOCUS17850</name>
</gene>
<keyword evidence="1" id="KW-1133">Transmembrane helix</keyword>
<dbReference type="Proteomes" id="UP000410492">
    <property type="component" value="Unassembled WGS sequence"/>
</dbReference>
<dbReference type="OrthoDB" id="6117597at2759"/>
<accession>A0A653DJL2</accession>
<keyword evidence="1" id="KW-0812">Transmembrane</keyword>
<protein>
    <recommendedName>
        <fullName evidence="4">Ionotropic glutamate receptor C-terminal domain-containing protein</fullName>
    </recommendedName>
</protein>
<evidence type="ECO:0000313" key="2">
    <source>
        <dbReference type="EMBL" id="VEN60037.1"/>
    </source>
</evidence>
<feature type="transmembrane region" description="Helical" evidence="1">
    <location>
        <begin position="145"/>
        <end position="171"/>
    </location>
</feature>